<keyword evidence="3" id="KW-1185">Reference proteome</keyword>
<evidence type="ECO:0000313" key="4">
    <source>
        <dbReference type="WBParaSite" id="HNAJ_0000264601-mRNA-1"/>
    </source>
</evidence>
<evidence type="ECO:0000313" key="3">
    <source>
        <dbReference type="Proteomes" id="UP000278807"/>
    </source>
</evidence>
<proteinExistence type="predicted"/>
<dbReference type="Proteomes" id="UP000278807">
    <property type="component" value="Unassembled WGS sequence"/>
</dbReference>
<feature type="region of interest" description="Disordered" evidence="1">
    <location>
        <begin position="378"/>
        <end position="401"/>
    </location>
</feature>
<sequence length="401" mass="44279">MLGISFENSNQNGTFQVDSSVFHSNASSSLVKIVCAFRLCAHRAWCSLPYHCSGNQEKHQRMTFMPPKIHFAVRSVTLEVLNPSPLETDESNSLGAMLCLSMICGCLVSRNHYLFHLKTSTSSTSTPNLAVCTPNGNFLTLRQPNDGSKPFPSAQSNRLMPQNEVDEVSVSAAFLQHEPEQNYIQFYSPPQFQSSHQHFHTLPSTCIHETYQTLPTRRHLQCGQDLFTSPQIDNRRGVIYANGDMNDVQPTLLVPVTASTHLNRTQLSKNEPEWVLENHHQPRNSTFLLETPTPAEPNNHTAGIEISTIPRNSGGVVENRSLCLISGVKTLSSSPETRPVTLAPESLYRLPSKLYMMPEFSYCLASSACDNANNSVAEVSSDSRSGGGGTCNGPIERELLN</sequence>
<reference evidence="2 3" key="2">
    <citation type="submission" date="2018-11" db="EMBL/GenBank/DDBJ databases">
        <authorList>
            <consortium name="Pathogen Informatics"/>
        </authorList>
    </citation>
    <scope>NUCLEOTIDE SEQUENCE [LARGE SCALE GENOMIC DNA]</scope>
</reference>
<evidence type="ECO:0000256" key="1">
    <source>
        <dbReference type="SAM" id="MobiDB-lite"/>
    </source>
</evidence>
<dbReference type="WBParaSite" id="HNAJ_0000264601-mRNA-1">
    <property type="protein sequence ID" value="HNAJ_0000264601-mRNA-1"/>
    <property type="gene ID" value="HNAJ_0000264601"/>
</dbReference>
<gene>
    <name evidence="2" type="ORF">HNAJ_LOCUS2645</name>
</gene>
<protein>
    <submittedName>
        <fullName evidence="2 4">Uncharacterized protein</fullName>
    </submittedName>
</protein>
<reference evidence="4" key="1">
    <citation type="submission" date="2017-02" db="UniProtKB">
        <authorList>
            <consortium name="WormBaseParasite"/>
        </authorList>
    </citation>
    <scope>IDENTIFICATION</scope>
</reference>
<name>A0A0R3T6F8_RODNA</name>
<dbReference type="AlphaFoldDB" id="A0A0R3T6F8"/>
<dbReference type="STRING" id="102285.A0A0R3T6F8"/>
<organism evidence="4">
    <name type="scientific">Rodentolepis nana</name>
    <name type="common">Dwarf tapeworm</name>
    <name type="synonym">Hymenolepis nana</name>
    <dbReference type="NCBI Taxonomy" id="102285"/>
    <lineage>
        <taxon>Eukaryota</taxon>
        <taxon>Metazoa</taxon>
        <taxon>Spiralia</taxon>
        <taxon>Lophotrochozoa</taxon>
        <taxon>Platyhelminthes</taxon>
        <taxon>Cestoda</taxon>
        <taxon>Eucestoda</taxon>
        <taxon>Cyclophyllidea</taxon>
        <taxon>Hymenolepididae</taxon>
        <taxon>Rodentolepis</taxon>
    </lineage>
</organism>
<accession>A0A0R3T6F8</accession>
<evidence type="ECO:0000313" key="2">
    <source>
        <dbReference type="EMBL" id="VDN98504.1"/>
    </source>
</evidence>
<dbReference type="OrthoDB" id="6258424at2759"/>
<dbReference type="EMBL" id="UZAE01001337">
    <property type="protein sequence ID" value="VDN98504.1"/>
    <property type="molecule type" value="Genomic_DNA"/>
</dbReference>